<sequence length="294" mass="32960">MPASTYVADARRKSFMDLPGETRKLIYGYAVFGNRSEDWGIMTSGDRLTCARPQSSDYGPSSRRFNIAFRTSMYGMFCAMRKLVRHEVRAYFWKHLDFKPASHCDLDDFLEDIEIEAHQDFLIKGDPLESVLLEDLLNIIVSLPQLKDVFLSLSPAYSVRIAVLAADPGITSQTNSCASLSADWNEDTTTDGAKNSRKTNGQVAVRMTRPGWKAEDYIKHAKVMDYQAWLQSSSGPAKTFSQYRCAVEAEEVDGAVTDALQPQKGDIEDGDADEDEDMEDQGENSHEKEHKDGD</sequence>
<proteinExistence type="predicted"/>
<dbReference type="Proteomes" id="UP001140510">
    <property type="component" value="Unassembled WGS sequence"/>
</dbReference>
<dbReference type="EMBL" id="JAPEVA010000001">
    <property type="protein sequence ID" value="KAJ4413345.1"/>
    <property type="molecule type" value="Genomic_DNA"/>
</dbReference>
<protein>
    <submittedName>
        <fullName evidence="2">Uncharacterized protein</fullName>
    </submittedName>
</protein>
<keyword evidence="3" id="KW-1185">Reference proteome</keyword>
<evidence type="ECO:0000313" key="3">
    <source>
        <dbReference type="Proteomes" id="UP001140510"/>
    </source>
</evidence>
<accession>A0A9W8ZQT5</accession>
<name>A0A9W8ZQT5_9PLEO</name>
<organism evidence="2 3">
    <name type="scientific">Didymella pomorum</name>
    <dbReference type="NCBI Taxonomy" id="749634"/>
    <lineage>
        <taxon>Eukaryota</taxon>
        <taxon>Fungi</taxon>
        <taxon>Dikarya</taxon>
        <taxon>Ascomycota</taxon>
        <taxon>Pezizomycotina</taxon>
        <taxon>Dothideomycetes</taxon>
        <taxon>Pleosporomycetidae</taxon>
        <taxon>Pleosporales</taxon>
        <taxon>Pleosporineae</taxon>
        <taxon>Didymellaceae</taxon>
        <taxon>Didymella</taxon>
    </lineage>
</organism>
<dbReference type="AlphaFoldDB" id="A0A9W8ZQT5"/>
<feature type="region of interest" description="Disordered" evidence="1">
    <location>
        <begin position="254"/>
        <end position="294"/>
    </location>
</feature>
<feature type="compositionally biased region" description="Acidic residues" evidence="1">
    <location>
        <begin position="268"/>
        <end position="282"/>
    </location>
</feature>
<comment type="caution">
    <text evidence="2">The sequence shown here is derived from an EMBL/GenBank/DDBJ whole genome shotgun (WGS) entry which is preliminary data.</text>
</comment>
<evidence type="ECO:0000313" key="2">
    <source>
        <dbReference type="EMBL" id="KAJ4413345.1"/>
    </source>
</evidence>
<reference evidence="2" key="1">
    <citation type="submission" date="2022-10" db="EMBL/GenBank/DDBJ databases">
        <title>Tapping the CABI collections for fungal endophytes: first genome assemblies for Collariella, Neodidymelliopsis, Ascochyta clinopodiicola, Didymella pomorum, Didymosphaeria variabile, Neocosmospora piperis and Neocucurbitaria cava.</title>
        <authorList>
            <person name="Hill R."/>
        </authorList>
    </citation>
    <scope>NUCLEOTIDE SEQUENCE</scope>
    <source>
        <strain evidence="2">IMI 355091</strain>
    </source>
</reference>
<evidence type="ECO:0000256" key="1">
    <source>
        <dbReference type="SAM" id="MobiDB-lite"/>
    </source>
</evidence>
<feature type="compositionally biased region" description="Basic and acidic residues" evidence="1">
    <location>
        <begin position="283"/>
        <end position="294"/>
    </location>
</feature>
<gene>
    <name evidence="2" type="ORF">N0V91_000320</name>
</gene>